<feature type="compositionally biased region" description="Acidic residues" evidence="1">
    <location>
        <begin position="1151"/>
        <end position="1160"/>
    </location>
</feature>
<feature type="region of interest" description="Disordered" evidence="1">
    <location>
        <begin position="946"/>
        <end position="976"/>
    </location>
</feature>
<feature type="compositionally biased region" description="Basic and acidic residues" evidence="1">
    <location>
        <begin position="1630"/>
        <end position="1646"/>
    </location>
</feature>
<dbReference type="HOGENOM" id="CLU_242297_0_0_1"/>
<feature type="region of interest" description="Disordered" evidence="1">
    <location>
        <begin position="1323"/>
        <end position="1542"/>
    </location>
</feature>
<feature type="compositionally biased region" description="Basic and acidic residues" evidence="1">
    <location>
        <begin position="1358"/>
        <end position="1368"/>
    </location>
</feature>
<feature type="compositionally biased region" description="Pro residues" evidence="1">
    <location>
        <begin position="1133"/>
        <end position="1146"/>
    </location>
</feature>
<dbReference type="EMBL" id="AQGS01000526">
    <property type="protein sequence ID" value="EPS38837.1"/>
    <property type="molecule type" value="Genomic_DNA"/>
</dbReference>
<feature type="compositionally biased region" description="Pro residues" evidence="1">
    <location>
        <begin position="1185"/>
        <end position="1194"/>
    </location>
</feature>
<sequence>MGRGKPHESKLQTPQARSRNQGATGRKNTQINTERESDSEYADSSGRRRRSGRGGRVVERGDSEVPQEPNASTARLPLREQDHRESNGLRGFRRKTAYAYGSAAEEAFLDDTIPNDDAENTFSFNQLGAKAAQMIKGFVETDIRELKQYLPDALDYSRTKPAAQMTPEKEIESRSERKTRKRESKGKLKEVSGLRASRPSRGDRDISPESLGSESSNRKPPVGSSINNTPRPTVPKTGTQPVSGANRPRIKMGRAKAPSRTPGKPDARPPGLPTKPGVPAIKITGPQSDIAGPGNRNRQNSNLNLGAGHVNTNLLSPPMQEYGRGFITQPWKRQPGNNYIPTDAAPLPGGGPGSNGLQPFYRGFGSNTEFCMDFAIVTSTIIVIAWTLFLNYQSRTDRESKFKVKWRTPGTLWTSGGIEVQNIWSRWTMWFHGRVPIAKRLRIDSPPVGAEPLPSGKVEKFLQPPAYSRHRPPKSPRMAETKQPRTKKPKTRTLSDIPRNPTSASRRQSADDQSSWPRTNPFRIQSSVQSESPRVAERIPIITSKATSSSRRDRPPVQQSYSTTNRPPTWGFQDWLRFTSIPTTLSWCPAIDIRTCLPHELRENEVVVAQVLASVDRSLQHFKGAIDTQKRFTKNRQRKKSNNLDIQSLLKQILAFWGHLPLFKSINFDIPNGRKLLDAFMWSLKPTFRVIETLLPAIPTSVSDVQLLFLLVRNKVENHLEDFFPPLAVLLPPKIFPYAGLLKQIWMVFLAVEKYQRGLFTLWLVSWWVRAPCLHILHCFLWVFSSYRRYYRVPEDQGQHSGRHHGRVCYATFCFTLLTLGWIDHLSIESFHILMWSNWKFRPFWRGVRAGICIFVNWCLSLPTLGVHAVWYIISFELFRGFGIWASMKLFWREFLYLPTMLLVCAIFLCKVAIVIAAFVVGKVILLLLSPLFALFNWCFRRKVQRPREPPRPTTRKLAPHSGHFTTIGGTRGAEPTPGFFKKLNELKFRVDKCGEAIGKLDEEIIEASLCELETRRNLLVLAENGPPAASVKQWRDEIHRNKDILESVRPRIALSERKRSRAKQNEAKYKSQYEDFQHTFKTQIAGRNLAVYLNEQVRGDTLFEGKGPVESRVTVEQNLSKMDIPIEATPRKPTPPSIIPLPESPSSPGDDSDDSDSSDDSQPPAEGGPRERASDEDSERGKPAGPPPPPPTGPSGGGEASRGTGSDRTEGSAREGSSSKDNKREGDSKSTDEKPADNPTEDVKLRKKSPGSQGTSNVRLVDIISERRIAEPLSPTNESWAGLGEVSPKDPSIVQSEKAFKPKAPAALGKTPKEILQEALGRRRALNTRPLKPDFGLNENRPLGPSSDSLPPTIRSSSEDTVIKPERTGAQLAGETKTKPPLPTLDLVPLQSYPAKVSDSTPPSTTKNKPPPSVLSRWPNSDFMKTPGSASKPGPSFVQSRTPIRTGVISPISKVTIDPTPKSGNKEPRSPITQSTKISKDDDTALPATGKDSKLPRLSSTMKGSPTSQATSPFVLPDSRISVGPNLDKDSPIPKPTEESLKKWAKIERELKEQQRLEDEKNLRKINFERVEAGFEPKNSLDSDTTELRRRRHSIGSKLTLGASESEHPSDAKITTTLAGDVGSTSTLKKPENQSDALMNDKKPLTFDSMPLKRQ</sequence>
<dbReference type="OMA" id="ATWEDIN"/>
<feature type="transmembrane region" description="Helical" evidence="2">
    <location>
        <begin position="767"/>
        <end position="787"/>
    </location>
</feature>
<feature type="compositionally biased region" description="Polar residues" evidence="1">
    <location>
        <begin position="1499"/>
        <end position="1513"/>
    </location>
</feature>
<feature type="compositionally biased region" description="Basic and acidic residues" evidence="1">
    <location>
        <begin position="167"/>
        <end position="176"/>
    </location>
</feature>
<evidence type="ECO:0000256" key="1">
    <source>
        <dbReference type="SAM" id="MobiDB-lite"/>
    </source>
</evidence>
<evidence type="ECO:0000313" key="4">
    <source>
        <dbReference type="Proteomes" id="UP000015100"/>
    </source>
</evidence>
<organism evidence="3 4">
    <name type="scientific">Dactylellina haptotyla (strain CBS 200.50)</name>
    <name type="common">Nematode-trapping fungus</name>
    <name type="synonym">Monacrosporium haptotylum</name>
    <dbReference type="NCBI Taxonomy" id="1284197"/>
    <lineage>
        <taxon>Eukaryota</taxon>
        <taxon>Fungi</taxon>
        <taxon>Dikarya</taxon>
        <taxon>Ascomycota</taxon>
        <taxon>Pezizomycotina</taxon>
        <taxon>Orbiliomycetes</taxon>
        <taxon>Orbiliales</taxon>
        <taxon>Orbiliaceae</taxon>
        <taxon>Dactylellina</taxon>
    </lineage>
</organism>
<evidence type="ECO:0000313" key="3">
    <source>
        <dbReference type="EMBL" id="EPS38837.1"/>
    </source>
</evidence>
<feature type="transmembrane region" description="Helical" evidence="2">
    <location>
        <begin position="924"/>
        <end position="940"/>
    </location>
</feature>
<feature type="region of interest" description="Disordered" evidence="1">
    <location>
        <begin position="1"/>
        <end position="91"/>
    </location>
</feature>
<feature type="region of interest" description="Disordered" evidence="1">
    <location>
        <begin position="1121"/>
        <end position="1262"/>
    </location>
</feature>
<feature type="compositionally biased region" description="Basic and acidic residues" evidence="1">
    <location>
        <begin position="1528"/>
        <end position="1542"/>
    </location>
</feature>
<keyword evidence="4" id="KW-1185">Reference proteome</keyword>
<accession>S8BU81</accession>
<name>S8BU81_DACHA</name>
<keyword evidence="2" id="KW-0812">Transmembrane</keyword>
<feature type="compositionally biased region" description="Basic and acidic residues" evidence="1">
    <location>
        <begin position="1169"/>
        <end position="1183"/>
    </location>
</feature>
<proteinExistence type="predicted"/>
<feature type="compositionally biased region" description="Basic and acidic residues" evidence="1">
    <location>
        <begin position="1"/>
        <end position="10"/>
    </location>
</feature>
<gene>
    <name evidence="3" type="ORF">H072_7410</name>
</gene>
<protein>
    <submittedName>
        <fullName evidence="3">Uncharacterized protein</fullName>
    </submittedName>
</protein>
<feature type="compositionally biased region" description="Polar residues" evidence="1">
    <location>
        <begin position="224"/>
        <end position="243"/>
    </location>
</feature>
<feature type="compositionally biased region" description="Basic and acidic residues" evidence="1">
    <location>
        <begin position="77"/>
        <end position="87"/>
    </location>
</feature>
<feature type="compositionally biased region" description="Polar residues" evidence="1">
    <location>
        <begin position="1347"/>
        <end position="1357"/>
    </location>
</feature>
<dbReference type="Proteomes" id="UP000015100">
    <property type="component" value="Unassembled WGS sequence"/>
</dbReference>
<keyword evidence="2" id="KW-0472">Membrane</keyword>
<feature type="region of interest" description="Disordered" evidence="1">
    <location>
        <begin position="1577"/>
        <end position="1656"/>
    </location>
</feature>
<feature type="compositionally biased region" description="Polar residues" evidence="1">
    <location>
        <begin position="500"/>
        <end position="532"/>
    </location>
</feature>
<feature type="compositionally biased region" description="Polar residues" evidence="1">
    <location>
        <begin position="11"/>
        <end position="32"/>
    </location>
</feature>
<feature type="transmembrane region" description="Helical" evidence="2">
    <location>
        <begin position="895"/>
        <end position="918"/>
    </location>
</feature>
<reference evidence="4" key="2">
    <citation type="submission" date="2013-04" db="EMBL/GenBank/DDBJ databases">
        <title>Genomic mechanisms accounting for the adaptation to parasitism in nematode-trapping fungi.</title>
        <authorList>
            <person name="Ahren D.G."/>
        </authorList>
    </citation>
    <scope>NUCLEOTIDE SEQUENCE [LARGE SCALE GENOMIC DNA]</scope>
    <source>
        <strain evidence="4">CBS 200.50</strain>
    </source>
</reference>
<feature type="compositionally biased region" description="Polar residues" evidence="1">
    <location>
        <begin position="296"/>
        <end position="312"/>
    </location>
</feature>
<keyword evidence="2" id="KW-1133">Transmembrane helix</keyword>
<feature type="transmembrane region" description="Helical" evidence="2">
    <location>
        <begin position="848"/>
        <end position="874"/>
    </location>
</feature>
<feature type="compositionally biased region" description="Basic and acidic residues" evidence="1">
    <location>
        <begin position="1206"/>
        <end position="1245"/>
    </location>
</feature>
<feature type="region of interest" description="Disordered" evidence="1">
    <location>
        <begin position="157"/>
        <end position="312"/>
    </location>
</feature>
<reference evidence="3 4" key="1">
    <citation type="journal article" date="2013" name="PLoS Genet.">
        <title>Genomic mechanisms accounting for the adaptation to parasitism in nematode-trapping fungi.</title>
        <authorList>
            <person name="Meerupati T."/>
            <person name="Andersson K.M."/>
            <person name="Friman E."/>
            <person name="Kumar D."/>
            <person name="Tunlid A."/>
            <person name="Ahren D."/>
        </authorList>
    </citation>
    <scope>NUCLEOTIDE SEQUENCE [LARGE SCALE GENOMIC DNA]</scope>
    <source>
        <strain evidence="3 4">CBS 200.50</strain>
    </source>
</reference>
<dbReference type="OrthoDB" id="5384350at2759"/>
<feature type="compositionally biased region" description="Polar residues" evidence="1">
    <location>
        <begin position="1614"/>
        <end position="1629"/>
    </location>
</feature>
<feature type="region of interest" description="Disordered" evidence="1">
    <location>
        <begin position="448"/>
        <end position="565"/>
    </location>
</feature>
<evidence type="ECO:0000256" key="2">
    <source>
        <dbReference type="SAM" id="Phobius"/>
    </source>
</evidence>
<comment type="caution">
    <text evidence="3">The sequence shown here is derived from an EMBL/GenBank/DDBJ whole genome shotgun (WGS) entry which is preliminary data.</text>
</comment>